<evidence type="ECO:0000256" key="2">
    <source>
        <dbReference type="SAM" id="SignalP"/>
    </source>
</evidence>
<evidence type="ECO:0000313" key="4">
    <source>
        <dbReference type="Proteomes" id="UP000799436"/>
    </source>
</evidence>
<keyword evidence="1" id="KW-0472">Membrane</keyword>
<feature type="signal peptide" evidence="2">
    <location>
        <begin position="1"/>
        <end position="17"/>
    </location>
</feature>
<organism evidence="3 4">
    <name type="scientific">Teratosphaeria nubilosa</name>
    <dbReference type="NCBI Taxonomy" id="161662"/>
    <lineage>
        <taxon>Eukaryota</taxon>
        <taxon>Fungi</taxon>
        <taxon>Dikarya</taxon>
        <taxon>Ascomycota</taxon>
        <taxon>Pezizomycotina</taxon>
        <taxon>Dothideomycetes</taxon>
        <taxon>Dothideomycetidae</taxon>
        <taxon>Mycosphaerellales</taxon>
        <taxon>Teratosphaeriaceae</taxon>
        <taxon>Teratosphaeria</taxon>
    </lineage>
</organism>
<keyword evidence="1" id="KW-1133">Transmembrane helix</keyword>
<sequence>MCGYLCLLVFLCRSCQGPNGLDTEYDIKVALDAAYNYALALSALFWWPPVLASITAVVWPGRIDVNHTHQLHPASLMPPYPSRKLKATNIAEGAKWLISWDNTIGLAAVTVWEAQLLVVTNDSAEDESSLSLSSMTLEGFAYALLAGPMAIPIFLLKQRDLILLGYS</sequence>
<keyword evidence="1" id="KW-0812">Transmembrane</keyword>
<keyword evidence="2" id="KW-0732">Signal</keyword>
<protein>
    <submittedName>
        <fullName evidence="3">Uncharacterized protein</fullName>
    </submittedName>
</protein>
<feature type="chain" id="PRO_5026196458" evidence="2">
    <location>
        <begin position="18"/>
        <end position="167"/>
    </location>
</feature>
<feature type="transmembrane region" description="Helical" evidence="1">
    <location>
        <begin position="139"/>
        <end position="156"/>
    </location>
</feature>
<gene>
    <name evidence="3" type="ORF">EJ03DRAFT_182301</name>
</gene>
<proteinExistence type="predicted"/>
<dbReference type="EMBL" id="ML995874">
    <property type="protein sequence ID" value="KAF2766277.1"/>
    <property type="molecule type" value="Genomic_DNA"/>
</dbReference>
<reference evidence="3" key="1">
    <citation type="journal article" date="2020" name="Stud. Mycol.">
        <title>101 Dothideomycetes genomes: a test case for predicting lifestyles and emergence of pathogens.</title>
        <authorList>
            <person name="Haridas S."/>
            <person name="Albert R."/>
            <person name="Binder M."/>
            <person name="Bloem J."/>
            <person name="Labutti K."/>
            <person name="Salamov A."/>
            <person name="Andreopoulos B."/>
            <person name="Baker S."/>
            <person name="Barry K."/>
            <person name="Bills G."/>
            <person name="Bluhm B."/>
            <person name="Cannon C."/>
            <person name="Castanera R."/>
            <person name="Culley D."/>
            <person name="Daum C."/>
            <person name="Ezra D."/>
            <person name="Gonzalez J."/>
            <person name="Henrissat B."/>
            <person name="Kuo A."/>
            <person name="Liang C."/>
            <person name="Lipzen A."/>
            <person name="Lutzoni F."/>
            <person name="Magnuson J."/>
            <person name="Mondo S."/>
            <person name="Nolan M."/>
            <person name="Ohm R."/>
            <person name="Pangilinan J."/>
            <person name="Park H.-J."/>
            <person name="Ramirez L."/>
            <person name="Alfaro M."/>
            <person name="Sun H."/>
            <person name="Tritt A."/>
            <person name="Yoshinaga Y."/>
            <person name="Zwiers L.-H."/>
            <person name="Turgeon B."/>
            <person name="Goodwin S."/>
            <person name="Spatafora J."/>
            <person name="Crous P."/>
            <person name="Grigoriev I."/>
        </authorList>
    </citation>
    <scope>NUCLEOTIDE SEQUENCE</scope>
    <source>
        <strain evidence="3">CBS 116005</strain>
    </source>
</reference>
<name>A0A6G1L088_9PEZI</name>
<evidence type="ECO:0000256" key="1">
    <source>
        <dbReference type="SAM" id="Phobius"/>
    </source>
</evidence>
<keyword evidence="4" id="KW-1185">Reference proteome</keyword>
<accession>A0A6G1L088</accession>
<dbReference type="Proteomes" id="UP000799436">
    <property type="component" value="Unassembled WGS sequence"/>
</dbReference>
<evidence type="ECO:0000313" key="3">
    <source>
        <dbReference type="EMBL" id="KAF2766277.1"/>
    </source>
</evidence>
<feature type="transmembrane region" description="Helical" evidence="1">
    <location>
        <begin position="38"/>
        <end position="59"/>
    </location>
</feature>
<dbReference type="AlphaFoldDB" id="A0A6G1L088"/>